<keyword evidence="1" id="KW-1133">Transmembrane helix</keyword>
<protein>
    <submittedName>
        <fullName evidence="2">Uncharacterized protein</fullName>
    </submittedName>
</protein>
<feature type="transmembrane region" description="Helical" evidence="1">
    <location>
        <begin position="70"/>
        <end position="88"/>
    </location>
</feature>
<evidence type="ECO:0000313" key="2">
    <source>
        <dbReference type="EMBL" id="BBD98332.1"/>
    </source>
</evidence>
<proteinExistence type="predicted"/>
<dbReference type="EMBL" id="AP018664">
    <property type="protein sequence ID" value="BBD98332.1"/>
    <property type="molecule type" value="Genomic_DNA"/>
</dbReference>
<keyword evidence="1" id="KW-0812">Transmembrane</keyword>
<feature type="transmembrane region" description="Helical" evidence="1">
    <location>
        <begin position="261"/>
        <end position="280"/>
    </location>
</feature>
<evidence type="ECO:0000313" key="3">
    <source>
        <dbReference type="Proteomes" id="UP000279959"/>
    </source>
</evidence>
<feature type="transmembrane region" description="Helical" evidence="1">
    <location>
        <begin position="292"/>
        <end position="314"/>
    </location>
</feature>
<gene>
    <name evidence="2" type="ORF">SAMIE_1018330</name>
</gene>
<feature type="transmembrane region" description="Helical" evidence="1">
    <location>
        <begin position="179"/>
        <end position="199"/>
    </location>
</feature>
<feature type="transmembrane region" description="Helical" evidence="1">
    <location>
        <begin position="219"/>
        <end position="241"/>
    </location>
</feature>
<sequence>MTAPASPVPAKGLEGRWLLVALAGWLGVDQLLLWRFLGMPGWTIALGGAAAAGLLVWLHRASASLPRVSTGALALSFAAAFLLMLLGGEGRFFYANIDWQVRYAVMRDMSAYPWPFVYTARGLPELLRGPIGMFFAPALAAKALGARAGDIALLTQNSFLIGSLLALGSTLFGTRRAKITALIVVVLFSGLDAVGRILFRGGLSDHIENWAYLQYSSTITLAFWVPPHAISGWVGALGFLLWRAGKLPPGPFLALLPLTALWSPLGLIGAMPFAALAGVRTLAARSLRGSDIALPALASLIAAPGLLYLAAAGGEVGARLQALPPVQWGAFELLEILVYVAPLAFLVRSPRFGRDTLAVLTVWLLLAPFVQIGASSDFPMRASISALMVLAAMVADGVNDAARARPVLIGLIAIGSITGFMEVRRALIHPPAPQVRCDLFDAWKQSFGDFPVSTYVAPLDAVPALVRPADPARVSPPRPARCWDGHWYSPDEASG</sequence>
<reference evidence="2 3" key="1">
    <citation type="submission" date="2018-05" db="EMBL/GenBank/DDBJ databases">
        <title>Complete Genome Sequence of the Nonylphenol-Degrading Bacterium Sphingobium amiense DSM 16289T.</title>
        <authorList>
            <person name="Ootsuka M."/>
            <person name="Nishizawa T."/>
            <person name="Ohta H."/>
        </authorList>
    </citation>
    <scope>NUCLEOTIDE SEQUENCE [LARGE SCALE GENOMIC DNA]</scope>
    <source>
        <strain evidence="2 3">DSM 16289</strain>
    </source>
</reference>
<organism evidence="2 3">
    <name type="scientific">Sphingobium amiense</name>
    <dbReference type="NCBI Taxonomy" id="135719"/>
    <lineage>
        <taxon>Bacteria</taxon>
        <taxon>Pseudomonadati</taxon>
        <taxon>Pseudomonadota</taxon>
        <taxon>Alphaproteobacteria</taxon>
        <taxon>Sphingomonadales</taxon>
        <taxon>Sphingomonadaceae</taxon>
        <taxon>Sphingobium</taxon>
    </lineage>
</organism>
<evidence type="ECO:0000256" key="1">
    <source>
        <dbReference type="SAM" id="Phobius"/>
    </source>
</evidence>
<keyword evidence="3" id="KW-1185">Reference proteome</keyword>
<keyword evidence="1" id="KW-0472">Membrane</keyword>
<feature type="transmembrane region" description="Helical" evidence="1">
    <location>
        <begin position="151"/>
        <end position="173"/>
    </location>
</feature>
<dbReference type="Proteomes" id="UP000279959">
    <property type="component" value="Chromosome"/>
</dbReference>
<dbReference type="AlphaFoldDB" id="A0A494WCK3"/>
<feature type="transmembrane region" description="Helical" evidence="1">
    <location>
        <begin position="326"/>
        <end position="345"/>
    </location>
</feature>
<feature type="transmembrane region" description="Helical" evidence="1">
    <location>
        <begin position="357"/>
        <end position="374"/>
    </location>
</feature>
<dbReference type="KEGG" id="sami:SAMIE_1018330"/>
<feature type="transmembrane region" description="Helical" evidence="1">
    <location>
        <begin position="17"/>
        <end position="36"/>
    </location>
</feature>
<name>A0A494WCK3_9SPHN</name>
<dbReference type="RefSeq" id="WP_066703395.1">
    <property type="nucleotide sequence ID" value="NZ_AP018664.1"/>
</dbReference>
<accession>A0A494WCK3</accession>
<feature type="transmembrane region" description="Helical" evidence="1">
    <location>
        <begin position="42"/>
        <end position="58"/>
    </location>
</feature>